<feature type="domain" description="4Fe-4S ferredoxin-type" evidence="4">
    <location>
        <begin position="19"/>
        <end position="47"/>
    </location>
</feature>
<dbReference type="PANTHER" id="PTHR31332:SF0">
    <property type="entry name" value="7-HYDROXYMETHYL CHLOROPHYLL A REDUCTASE, CHLOROPLASTIC"/>
    <property type="match status" value="1"/>
</dbReference>
<protein>
    <recommendedName>
        <fullName evidence="4">4Fe-4S ferredoxin-type domain-containing protein</fullName>
    </recommendedName>
</protein>
<dbReference type="GO" id="GO:0046872">
    <property type="term" value="F:metal ion binding"/>
    <property type="evidence" value="ECO:0007669"/>
    <property type="project" value="UniProtKB-KW"/>
</dbReference>
<evidence type="ECO:0000313" key="5">
    <source>
        <dbReference type="EMBL" id="BEQ13997.1"/>
    </source>
</evidence>
<dbReference type="Proteomes" id="UP001366166">
    <property type="component" value="Chromosome"/>
</dbReference>
<dbReference type="EMBL" id="AP028679">
    <property type="protein sequence ID" value="BEQ13997.1"/>
    <property type="molecule type" value="Genomic_DNA"/>
</dbReference>
<accession>A0AAU9EYX9</accession>
<name>A0AAU9EYX9_9BACT</name>
<dbReference type="Pfam" id="PF04432">
    <property type="entry name" value="FrhB_FdhB_C"/>
    <property type="match status" value="1"/>
</dbReference>
<dbReference type="GO" id="GO:0052592">
    <property type="term" value="F:oxidoreductase activity, acting on CH or CH2 groups, with an iron-sulfur protein as acceptor"/>
    <property type="evidence" value="ECO:0007669"/>
    <property type="project" value="TreeGrafter"/>
</dbReference>
<reference evidence="6" key="1">
    <citation type="journal article" date="2023" name="Arch. Microbiol.">
        <title>Desulfoferula mesophilus gen. nov. sp. nov., a mesophilic sulfate-reducing bacterium isolated from a brackish lake sediment.</title>
        <authorList>
            <person name="Watanabe T."/>
            <person name="Yabe T."/>
            <person name="Tsuji J.M."/>
            <person name="Fukui M."/>
        </authorList>
    </citation>
    <scope>NUCLEOTIDE SEQUENCE [LARGE SCALE GENOMIC DNA]</scope>
    <source>
        <strain evidence="6">12FAK</strain>
    </source>
</reference>
<evidence type="ECO:0000256" key="2">
    <source>
        <dbReference type="ARBA" id="ARBA00023004"/>
    </source>
</evidence>
<keyword evidence="6" id="KW-1185">Reference proteome</keyword>
<dbReference type="PROSITE" id="PS00198">
    <property type="entry name" value="4FE4S_FER_1"/>
    <property type="match status" value="1"/>
</dbReference>
<dbReference type="InterPro" id="IPR007516">
    <property type="entry name" value="Co_F420_Hydgase/DH_bsu_N"/>
</dbReference>
<evidence type="ECO:0000256" key="1">
    <source>
        <dbReference type="ARBA" id="ARBA00022723"/>
    </source>
</evidence>
<dbReference type="InterPro" id="IPR045220">
    <property type="entry name" value="FRHB/FDHB/HCAR-like"/>
</dbReference>
<dbReference type="GO" id="GO:0051536">
    <property type="term" value="F:iron-sulfur cluster binding"/>
    <property type="evidence" value="ECO:0007669"/>
    <property type="project" value="UniProtKB-KW"/>
</dbReference>
<organism evidence="5 6">
    <name type="scientific">Desulfoferula mesophila</name>
    <dbReference type="NCBI Taxonomy" id="3058419"/>
    <lineage>
        <taxon>Bacteria</taxon>
        <taxon>Pseudomonadati</taxon>
        <taxon>Thermodesulfobacteriota</taxon>
        <taxon>Desulfarculia</taxon>
        <taxon>Desulfarculales</taxon>
        <taxon>Desulfarculaceae</taxon>
        <taxon>Desulfoferula</taxon>
    </lineage>
</organism>
<dbReference type="Pfam" id="PF04422">
    <property type="entry name" value="FrhB_FdhB_N"/>
    <property type="match status" value="1"/>
</dbReference>
<sequence>MVRPVASPAPQPAALGRLLAEVIEPGLCVACGACLGLCPHLIFMDGQVAAPDACGLTSGRCYSFCPVAQRDALGESQGTLGPVLGAWQGRATAPDLEGRAQYGGVVSELLALALEQSMVGEAVVTAAGLRGAPQGIRASERVGVLGAAGSVYAGGGALGRLNQALEEDASHPLAVVGLPCQVQAISAMRAAPRPNPAAERLHLVIGLFCTMNLPWRGLRDLLARHGVRPPLDRADFPPPPAGVFQVWGNGGYHEIPLEEVRALSYPGCAGCGDLTSEGADLSVGACEGKPGWNTILSRTHAGTGLLELAAGKGLLELEPADPASLEHLNQAAAAKRKRAAAWSEERRHG</sequence>
<dbReference type="InterPro" id="IPR017896">
    <property type="entry name" value="4Fe4S_Fe-S-bd"/>
</dbReference>
<keyword evidence="1" id="KW-0479">Metal-binding</keyword>
<evidence type="ECO:0000256" key="3">
    <source>
        <dbReference type="ARBA" id="ARBA00023014"/>
    </source>
</evidence>
<dbReference type="AlphaFoldDB" id="A0AAU9EYX9"/>
<dbReference type="Gene3D" id="3.30.70.20">
    <property type="match status" value="1"/>
</dbReference>
<dbReference type="KEGG" id="dmp:FAK_10630"/>
<dbReference type="InterPro" id="IPR007525">
    <property type="entry name" value="FrhB_FdhB_C"/>
</dbReference>
<dbReference type="PANTHER" id="PTHR31332">
    <property type="entry name" value="7-HYDROXYMETHYL CHLOROPHYLL A REDUCTASE, CHLOROPLASTIC"/>
    <property type="match status" value="1"/>
</dbReference>
<dbReference type="RefSeq" id="WP_338605724.1">
    <property type="nucleotide sequence ID" value="NZ_AP028679.1"/>
</dbReference>
<evidence type="ECO:0000313" key="6">
    <source>
        <dbReference type="Proteomes" id="UP001366166"/>
    </source>
</evidence>
<dbReference type="PROSITE" id="PS51379">
    <property type="entry name" value="4FE4S_FER_2"/>
    <property type="match status" value="1"/>
</dbReference>
<dbReference type="InterPro" id="IPR017900">
    <property type="entry name" value="4Fe4S_Fe_S_CS"/>
</dbReference>
<dbReference type="SUPFAM" id="SSF54862">
    <property type="entry name" value="4Fe-4S ferredoxins"/>
    <property type="match status" value="1"/>
</dbReference>
<proteinExistence type="predicted"/>
<gene>
    <name evidence="5" type="ORF">FAK_10630</name>
</gene>
<evidence type="ECO:0000259" key="4">
    <source>
        <dbReference type="PROSITE" id="PS51379"/>
    </source>
</evidence>
<keyword evidence="2" id="KW-0408">Iron</keyword>
<keyword evidence="3" id="KW-0411">Iron-sulfur</keyword>